<name>A0ACD5TBU1_AVESA</name>
<evidence type="ECO:0000313" key="2">
    <source>
        <dbReference type="Proteomes" id="UP001732700"/>
    </source>
</evidence>
<protein>
    <submittedName>
        <fullName evidence="1">Uncharacterized protein</fullName>
    </submittedName>
</protein>
<dbReference type="EnsemblPlants" id="AVESA.00010b.r2.1AG0026580.1">
    <property type="protein sequence ID" value="AVESA.00010b.r2.1AG0026580.1.CDS"/>
    <property type="gene ID" value="AVESA.00010b.r2.1AG0026580"/>
</dbReference>
<keyword evidence="2" id="KW-1185">Reference proteome</keyword>
<reference evidence="1" key="2">
    <citation type="submission" date="2025-09" db="UniProtKB">
        <authorList>
            <consortium name="EnsemblPlants"/>
        </authorList>
    </citation>
    <scope>IDENTIFICATION</scope>
</reference>
<evidence type="ECO:0000313" key="1">
    <source>
        <dbReference type="EnsemblPlants" id="AVESA.00010b.r2.1AG0026580.1.CDS"/>
    </source>
</evidence>
<reference evidence="1" key="1">
    <citation type="submission" date="2021-05" db="EMBL/GenBank/DDBJ databases">
        <authorList>
            <person name="Scholz U."/>
            <person name="Mascher M."/>
            <person name="Fiebig A."/>
        </authorList>
    </citation>
    <scope>NUCLEOTIDE SEQUENCE [LARGE SCALE GENOMIC DNA]</scope>
</reference>
<accession>A0ACD5TBU1</accession>
<sequence length="454" mass="52849">MLKLISPGFDHGNLSLRYGKNSFLYMNMAKLWKATNQRLGYLCVTCHFIGKTWKMQKRILRFCMMETPHNGFRMYNVMLKSLQYWNIEDKICSITLDNASVNGKMMEYLRENLTKKQMLICEGELFHIRCGAHVLNLIVQDGLFVKKGSVDNIRDGVKYVKSSQTREELFGEIVKQLGIICEKEPSLDVATRWNSTYLMIDSALPYWEAFDELAKQDLQFKYAPSAEDWKMAEAIRSLLKIFYEATKVVSGSSYPTANRYFHEMWSIKLLLEKQAKNKNKDISTMVCEMYKYEFVKFRIKQAFGGSAKEHLEKVVMIMKSLFEEYSRKMGDSFPDPSEEVEDELEEIDNPLADWEAHLRVQKKQTTNELDRYLSEDLFPQEKNFDILEWWEMHSPKYPVLSHIARDVLAIQASTVASESSFSAGGRTISDHRNRIKSDTVEALICLQDWIKAAE</sequence>
<proteinExistence type="predicted"/>
<organism evidence="1 2">
    <name type="scientific">Avena sativa</name>
    <name type="common">Oat</name>
    <dbReference type="NCBI Taxonomy" id="4498"/>
    <lineage>
        <taxon>Eukaryota</taxon>
        <taxon>Viridiplantae</taxon>
        <taxon>Streptophyta</taxon>
        <taxon>Embryophyta</taxon>
        <taxon>Tracheophyta</taxon>
        <taxon>Spermatophyta</taxon>
        <taxon>Magnoliopsida</taxon>
        <taxon>Liliopsida</taxon>
        <taxon>Poales</taxon>
        <taxon>Poaceae</taxon>
        <taxon>BOP clade</taxon>
        <taxon>Pooideae</taxon>
        <taxon>Poodae</taxon>
        <taxon>Poeae</taxon>
        <taxon>Poeae Chloroplast Group 1 (Aveneae type)</taxon>
        <taxon>Aveninae</taxon>
        <taxon>Avena</taxon>
    </lineage>
</organism>
<dbReference type="Proteomes" id="UP001732700">
    <property type="component" value="Chromosome 1A"/>
</dbReference>